<dbReference type="InterPro" id="IPR020422">
    <property type="entry name" value="TYR_PHOSPHATASE_DUAL_dom"/>
</dbReference>
<feature type="region of interest" description="Disordered" evidence="5">
    <location>
        <begin position="163"/>
        <end position="182"/>
    </location>
</feature>
<feature type="region of interest" description="Disordered" evidence="5">
    <location>
        <begin position="699"/>
        <end position="761"/>
    </location>
</feature>
<dbReference type="GO" id="GO:0033550">
    <property type="term" value="F:MAP kinase tyrosine phosphatase activity"/>
    <property type="evidence" value="ECO:0007669"/>
    <property type="project" value="TreeGrafter"/>
</dbReference>
<reference evidence="7 8" key="1">
    <citation type="submission" date="2021-02" db="EMBL/GenBank/DDBJ databases">
        <title>Porcisia hertigi Genome sequencing and assembly.</title>
        <authorList>
            <person name="Almutairi H."/>
            <person name="Gatherer D."/>
        </authorList>
    </citation>
    <scope>NUCLEOTIDE SEQUENCE [LARGE SCALE GENOMIC DNA]</scope>
    <source>
        <strain evidence="7 8">C119</strain>
    </source>
</reference>
<feature type="compositionally biased region" description="Polar residues" evidence="5">
    <location>
        <begin position="502"/>
        <end position="512"/>
    </location>
</feature>
<accession>A0A836LKV4</accession>
<feature type="region of interest" description="Disordered" evidence="5">
    <location>
        <begin position="896"/>
        <end position="916"/>
    </location>
</feature>
<comment type="caution">
    <text evidence="7">The sequence shown here is derived from an EMBL/GenBank/DDBJ whole genome shotgun (WGS) entry which is preliminary data.</text>
</comment>
<feature type="region of interest" description="Disordered" evidence="5">
    <location>
        <begin position="187"/>
        <end position="220"/>
    </location>
</feature>
<dbReference type="Gene3D" id="3.90.190.10">
    <property type="entry name" value="Protein tyrosine phosphatase superfamily"/>
    <property type="match status" value="2"/>
</dbReference>
<feature type="compositionally biased region" description="Basic and acidic residues" evidence="5">
    <location>
        <begin position="85"/>
        <end position="96"/>
    </location>
</feature>
<proteinExistence type="inferred from homology"/>
<feature type="compositionally biased region" description="Low complexity" evidence="5">
    <location>
        <begin position="48"/>
        <end position="68"/>
    </location>
</feature>
<name>A0A836LKV4_9TRYP</name>
<feature type="region of interest" description="Disordered" evidence="5">
    <location>
        <begin position="254"/>
        <end position="293"/>
    </location>
</feature>
<comment type="similarity">
    <text evidence="1">Belongs to the protein-tyrosine phosphatase family. Non-receptor class dual specificity subfamily.</text>
</comment>
<dbReference type="GO" id="GO:0008330">
    <property type="term" value="F:protein tyrosine/threonine phosphatase activity"/>
    <property type="evidence" value="ECO:0007669"/>
    <property type="project" value="TreeGrafter"/>
</dbReference>
<feature type="compositionally biased region" description="Polar residues" evidence="5">
    <location>
        <begin position="787"/>
        <end position="796"/>
    </location>
</feature>
<dbReference type="KEGG" id="phet:94293416"/>
<dbReference type="InterPro" id="IPR000387">
    <property type="entry name" value="Tyr_Pase_dom"/>
</dbReference>
<feature type="region of interest" description="Disordered" evidence="5">
    <location>
        <begin position="429"/>
        <end position="485"/>
    </location>
</feature>
<dbReference type="InterPro" id="IPR016130">
    <property type="entry name" value="Tyr_Pase_AS"/>
</dbReference>
<dbReference type="InterPro" id="IPR000340">
    <property type="entry name" value="Dual-sp_phosphatase_cat-dom"/>
</dbReference>
<evidence type="ECO:0000313" key="7">
    <source>
        <dbReference type="EMBL" id="KAG5511437.1"/>
    </source>
</evidence>
<dbReference type="CDD" id="cd14498">
    <property type="entry name" value="DSP"/>
    <property type="match status" value="1"/>
</dbReference>
<dbReference type="EMBL" id="JAFJZO010000005">
    <property type="protein sequence ID" value="KAG5511437.1"/>
    <property type="molecule type" value="Genomic_DNA"/>
</dbReference>
<dbReference type="SMART" id="SM00195">
    <property type="entry name" value="DSPc"/>
    <property type="match status" value="1"/>
</dbReference>
<evidence type="ECO:0000256" key="3">
    <source>
        <dbReference type="ARBA" id="ARBA00022801"/>
    </source>
</evidence>
<dbReference type="InterPro" id="IPR029021">
    <property type="entry name" value="Prot-tyrosine_phosphatase-like"/>
</dbReference>
<evidence type="ECO:0000259" key="6">
    <source>
        <dbReference type="PROSITE" id="PS50056"/>
    </source>
</evidence>
<dbReference type="PROSITE" id="PS00383">
    <property type="entry name" value="TYR_PHOSPHATASE_1"/>
    <property type="match status" value="1"/>
</dbReference>
<feature type="compositionally biased region" description="Low complexity" evidence="5">
    <location>
        <begin position="527"/>
        <end position="545"/>
    </location>
</feature>
<dbReference type="PROSITE" id="PS50056">
    <property type="entry name" value="TYR_PHOSPHATASE_2"/>
    <property type="match status" value="1"/>
</dbReference>
<evidence type="ECO:0000256" key="1">
    <source>
        <dbReference type="ARBA" id="ARBA00008601"/>
    </source>
</evidence>
<feature type="compositionally biased region" description="Low complexity" evidence="5">
    <location>
        <begin position="9"/>
        <end position="19"/>
    </location>
</feature>
<keyword evidence="8" id="KW-1185">Reference proteome</keyword>
<gene>
    <name evidence="7" type="ORF">JKF63_07400</name>
</gene>
<sequence>MHVCQTREGSGCSSRSRSSSGGGGGGYNDSKGSSGFANGTSTWWSRVSAPATGAPKGSASGASGTGSANECNAAGVTDTCAGNVQKDDTNGDHEKSAAYPISVHSRQLQRQSGRHSSETPHVAAVRRAKWGTPLRASKPSAGLYCDAAAVSARSFASALQAPVTGTSKSPGGHVTYHGTPSSGSPLVNANVCASGPESQPLPNALASHSPRDSKDNEMGIHSSEEDCCLTAAHAAPESAPSAVRTNNYGCGDGGGGGDVRRTANRSEEGTVAGPDTEDDFSARASPSPGTTTAAPLTYAAVASSSSSSPLPGKRLPQSRVGFRQRCKVVCSGRASLPNTGGGTNATPGTSAGVVLKDASPSFPPTLTIPSANPAHATDKGALTSAPLSVGRVVEHEVANNMTQRSLANTMMPPLPPSVHRHQPTHLILRLPNTRSSQQAPSGSTPDEERMTYYGSSRLAGASEAAAPSTEPSSPAAPPPNIHRTSSALALRPPSLQIVVTPFTHSPSPSQALSERIPVTSGGAPGEPTTAQQQQQQSSTPSPSAAIRRSSLTPGDPNRVLCPTHPATAAVPVGKDIHRAVSTTALFKAVEILPGLFLGSYADASDPETLAAHGISLVINCALECSVTPAMANNNSHVRYAQFLLRDHSDEPIAPFFTPVTRIIHDQLHRRHVKQQCMAHCAAADASSLNTHEAENVWAVPQSPASPLRSVGGQPSLKNGERKTPGTPSSAPRIGVRLGEGSRCSSSSTTTTSFSASPTPNRAATFPPVAAAAAAGVGPDATDGLAAKQSSNDMCKNTSTTTTTSFPGVAAPPPESSSSTPLASAITPFTVVDPRDCGGVLVHCRMGVSRSATFIIAYLILYGCALAHLDDTASLFVYFLERERRIIEEAGGVTSFTDNSDRSAPHTMTPASPRRGSGCCTNGSATVMPLTSAPSLVGRPVGSSRASLNGNFCTTSRQHQSSASLANSPIEFASRVCRACYLMRLRERCFDHQPQRPLLVSGKQQLSEVRGKEEQLQQEPYAMIMRRRETRRESTCEVRGVDGHSCCSNDSMTSDSGYNVHPEQQKPRQLQHHYHRRAFSALPSPAPTALHRISRRSSMATPHRAACTKEGVQEGDSLDGAETHQQRCVKTMTRSQRLAARNALTTPTRKTPERQLQSTSSPFMDTVALTETPVMTPGHSAVFDTRLDHDKNVCSNCSPHGEEHHQNQQQQLLSCSSNAPLSISPHTSSRAHSDLHNSLDTLLGANLAHSGGSGGTANRFHCVTSAMTYRDAFDVVKRQKTDINPNIGFIMALHELAGESDLSSSISL</sequence>
<feature type="region of interest" description="Disordered" evidence="5">
    <location>
        <begin position="1"/>
        <end position="123"/>
    </location>
</feature>
<protein>
    <recommendedName>
        <fullName evidence="2">protein-tyrosine-phosphatase</fullName>
        <ecNumber evidence="2">3.1.3.48</ecNumber>
    </recommendedName>
</protein>
<keyword evidence="4" id="KW-0904">Protein phosphatase</keyword>
<feature type="compositionally biased region" description="Low complexity" evidence="5">
    <location>
        <begin position="741"/>
        <end position="761"/>
    </location>
</feature>
<feature type="compositionally biased region" description="Basic and acidic residues" evidence="5">
    <location>
        <begin position="209"/>
        <end position="220"/>
    </location>
</feature>
<evidence type="ECO:0000256" key="4">
    <source>
        <dbReference type="ARBA" id="ARBA00022912"/>
    </source>
</evidence>
<dbReference type="OrthoDB" id="253091at2759"/>
<dbReference type="GeneID" id="94293416"/>
<dbReference type="SUPFAM" id="SSF52799">
    <property type="entry name" value="(Phosphotyrosine protein) phosphatases II"/>
    <property type="match status" value="1"/>
</dbReference>
<dbReference type="GO" id="GO:0043409">
    <property type="term" value="P:negative regulation of MAPK cascade"/>
    <property type="evidence" value="ECO:0007669"/>
    <property type="project" value="TreeGrafter"/>
</dbReference>
<feature type="compositionally biased region" description="Polar residues" evidence="5">
    <location>
        <begin position="432"/>
        <end position="444"/>
    </location>
</feature>
<feature type="region of interest" description="Disordered" evidence="5">
    <location>
        <begin position="783"/>
        <end position="820"/>
    </location>
</feature>
<dbReference type="RefSeq" id="XP_067759649.1">
    <property type="nucleotide sequence ID" value="XM_067903339.1"/>
</dbReference>
<feature type="compositionally biased region" description="Polar residues" evidence="5">
    <location>
        <begin position="36"/>
        <end position="45"/>
    </location>
</feature>
<dbReference type="GO" id="GO:0005737">
    <property type="term" value="C:cytoplasm"/>
    <property type="evidence" value="ECO:0007669"/>
    <property type="project" value="TreeGrafter"/>
</dbReference>
<feature type="domain" description="Tyrosine specific protein phosphatases" evidence="6">
    <location>
        <begin position="839"/>
        <end position="883"/>
    </location>
</feature>
<feature type="region of interest" description="Disordered" evidence="5">
    <location>
        <begin position="499"/>
        <end position="561"/>
    </location>
</feature>
<evidence type="ECO:0000313" key="8">
    <source>
        <dbReference type="Proteomes" id="UP000674318"/>
    </source>
</evidence>
<dbReference type="PANTHER" id="PTHR10159:SF511">
    <property type="entry name" value="DUAL SPECIFICITY PROTEIN PHOSPHATASE 1"/>
    <property type="match status" value="1"/>
</dbReference>
<evidence type="ECO:0000256" key="5">
    <source>
        <dbReference type="SAM" id="MobiDB-lite"/>
    </source>
</evidence>
<evidence type="ECO:0000256" key="2">
    <source>
        <dbReference type="ARBA" id="ARBA00013064"/>
    </source>
</evidence>
<dbReference type="GO" id="GO:0017017">
    <property type="term" value="F:MAP kinase tyrosine/serine/threonine phosphatase activity"/>
    <property type="evidence" value="ECO:0007669"/>
    <property type="project" value="TreeGrafter"/>
</dbReference>
<dbReference type="Pfam" id="PF00782">
    <property type="entry name" value="DSPc"/>
    <property type="match status" value="2"/>
</dbReference>
<keyword evidence="3" id="KW-0378">Hydrolase</keyword>
<feature type="compositionally biased region" description="Basic and acidic residues" evidence="5">
    <location>
        <begin position="258"/>
        <end position="268"/>
    </location>
</feature>
<dbReference type="EC" id="3.1.3.48" evidence="2"/>
<feature type="compositionally biased region" description="Low complexity" evidence="5">
    <location>
        <begin position="461"/>
        <end position="473"/>
    </location>
</feature>
<organism evidence="7 8">
    <name type="scientific">Porcisia hertigi</name>
    <dbReference type="NCBI Taxonomy" id="2761500"/>
    <lineage>
        <taxon>Eukaryota</taxon>
        <taxon>Discoba</taxon>
        <taxon>Euglenozoa</taxon>
        <taxon>Kinetoplastea</taxon>
        <taxon>Metakinetoplastina</taxon>
        <taxon>Trypanosomatida</taxon>
        <taxon>Trypanosomatidae</taxon>
        <taxon>Leishmaniinae</taxon>
        <taxon>Porcisia</taxon>
    </lineage>
</organism>
<dbReference type="PANTHER" id="PTHR10159">
    <property type="entry name" value="DUAL SPECIFICITY PROTEIN PHOSPHATASE"/>
    <property type="match status" value="1"/>
</dbReference>
<dbReference type="Proteomes" id="UP000674318">
    <property type="component" value="Unassembled WGS sequence"/>
</dbReference>